<dbReference type="EMBL" id="MU854463">
    <property type="protein sequence ID" value="KAK4034846.1"/>
    <property type="molecule type" value="Genomic_DNA"/>
</dbReference>
<feature type="compositionally biased region" description="Basic and acidic residues" evidence="1">
    <location>
        <begin position="681"/>
        <end position="700"/>
    </location>
</feature>
<feature type="region of interest" description="Disordered" evidence="1">
    <location>
        <begin position="728"/>
        <end position="852"/>
    </location>
</feature>
<accession>A0AAN6PAM1</accession>
<dbReference type="AlphaFoldDB" id="A0AAN6PAM1"/>
<feature type="compositionally biased region" description="Low complexity" evidence="1">
    <location>
        <begin position="160"/>
        <end position="173"/>
    </location>
</feature>
<organism evidence="2 3">
    <name type="scientific">Parachaetomium inaequale</name>
    <dbReference type="NCBI Taxonomy" id="2588326"/>
    <lineage>
        <taxon>Eukaryota</taxon>
        <taxon>Fungi</taxon>
        <taxon>Dikarya</taxon>
        <taxon>Ascomycota</taxon>
        <taxon>Pezizomycotina</taxon>
        <taxon>Sordariomycetes</taxon>
        <taxon>Sordariomycetidae</taxon>
        <taxon>Sordariales</taxon>
        <taxon>Chaetomiaceae</taxon>
        <taxon>Parachaetomium</taxon>
    </lineage>
</organism>
<feature type="compositionally biased region" description="Polar residues" evidence="1">
    <location>
        <begin position="970"/>
        <end position="988"/>
    </location>
</feature>
<feature type="compositionally biased region" description="Pro residues" evidence="1">
    <location>
        <begin position="906"/>
        <end position="918"/>
    </location>
</feature>
<feature type="compositionally biased region" description="Low complexity" evidence="1">
    <location>
        <begin position="989"/>
        <end position="1022"/>
    </location>
</feature>
<evidence type="ECO:0000313" key="3">
    <source>
        <dbReference type="Proteomes" id="UP001303115"/>
    </source>
</evidence>
<feature type="compositionally biased region" description="Polar residues" evidence="1">
    <location>
        <begin position="141"/>
        <end position="159"/>
    </location>
</feature>
<feature type="compositionally biased region" description="Basic and acidic residues" evidence="1">
    <location>
        <begin position="315"/>
        <end position="328"/>
    </location>
</feature>
<proteinExistence type="predicted"/>
<feature type="region of interest" description="Disordered" evidence="1">
    <location>
        <begin position="248"/>
        <end position="342"/>
    </location>
</feature>
<feature type="compositionally biased region" description="Low complexity" evidence="1">
    <location>
        <begin position="728"/>
        <end position="749"/>
    </location>
</feature>
<comment type="caution">
    <text evidence="2">The sequence shown here is derived from an EMBL/GenBank/DDBJ whole genome shotgun (WGS) entry which is preliminary data.</text>
</comment>
<feature type="region of interest" description="Disordered" evidence="1">
    <location>
        <begin position="890"/>
        <end position="1022"/>
    </location>
</feature>
<feature type="compositionally biased region" description="Low complexity" evidence="1">
    <location>
        <begin position="834"/>
        <end position="850"/>
    </location>
</feature>
<feature type="compositionally biased region" description="Pro residues" evidence="1">
    <location>
        <begin position="951"/>
        <end position="963"/>
    </location>
</feature>
<dbReference type="Proteomes" id="UP001303115">
    <property type="component" value="Unassembled WGS sequence"/>
</dbReference>
<reference evidence="3" key="1">
    <citation type="journal article" date="2023" name="Mol. Phylogenet. Evol.">
        <title>Genome-scale phylogeny and comparative genomics of the fungal order Sordariales.</title>
        <authorList>
            <person name="Hensen N."/>
            <person name="Bonometti L."/>
            <person name="Westerberg I."/>
            <person name="Brannstrom I.O."/>
            <person name="Guillou S."/>
            <person name="Cros-Aarteil S."/>
            <person name="Calhoun S."/>
            <person name="Haridas S."/>
            <person name="Kuo A."/>
            <person name="Mondo S."/>
            <person name="Pangilinan J."/>
            <person name="Riley R."/>
            <person name="LaButti K."/>
            <person name="Andreopoulos B."/>
            <person name="Lipzen A."/>
            <person name="Chen C."/>
            <person name="Yan M."/>
            <person name="Daum C."/>
            <person name="Ng V."/>
            <person name="Clum A."/>
            <person name="Steindorff A."/>
            <person name="Ohm R.A."/>
            <person name="Martin F."/>
            <person name="Silar P."/>
            <person name="Natvig D.O."/>
            <person name="Lalanne C."/>
            <person name="Gautier V."/>
            <person name="Ament-Velasquez S.L."/>
            <person name="Kruys A."/>
            <person name="Hutchinson M.I."/>
            <person name="Powell A.J."/>
            <person name="Barry K."/>
            <person name="Miller A.N."/>
            <person name="Grigoriev I.V."/>
            <person name="Debuchy R."/>
            <person name="Gladieux P."/>
            <person name="Hiltunen Thoren M."/>
            <person name="Johannesson H."/>
        </authorList>
    </citation>
    <scope>NUCLEOTIDE SEQUENCE [LARGE SCALE GENOMIC DNA]</scope>
    <source>
        <strain evidence="3">CBS 284.82</strain>
    </source>
</reference>
<feature type="compositionally biased region" description="Basic residues" evidence="1">
    <location>
        <begin position="758"/>
        <end position="771"/>
    </location>
</feature>
<protein>
    <submittedName>
        <fullName evidence="2">Uncharacterized protein</fullName>
    </submittedName>
</protein>
<feature type="compositionally biased region" description="Polar residues" evidence="1">
    <location>
        <begin position="206"/>
        <end position="219"/>
    </location>
</feature>
<keyword evidence="3" id="KW-1185">Reference proteome</keyword>
<feature type="region of interest" description="Disordered" evidence="1">
    <location>
        <begin position="123"/>
        <end position="231"/>
    </location>
</feature>
<feature type="region of interest" description="Disordered" evidence="1">
    <location>
        <begin position="625"/>
        <end position="712"/>
    </location>
</feature>
<name>A0AAN6PAM1_9PEZI</name>
<evidence type="ECO:0000256" key="1">
    <source>
        <dbReference type="SAM" id="MobiDB-lite"/>
    </source>
</evidence>
<evidence type="ECO:0000313" key="2">
    <source>
        <dbReference type="EMBL" id="KAK4034846.1"/>
    </source>
</evidence>
<feature type="compositionally biased region" description="Low complexity" evidence="1">
    <location>
        <begin position="890"/>
        <end position="905"/>
    </location>
</feature>
<sequence>MPAPQGLLLETTRAEADHAEAQHRIDELARHYGTQEQQALADLDEKSKAIDAQFEKQRADMVAQVEPSLRESIGTILSEKRDLEIAALRRTYQEKADERKKLYDQQKQQYDAELFRAMTALMTAGPGRSPHHQPAFPSLQPGASQAATPATVVSSQSTFAETAPAPPVATEVPSQLQPVALPTPALTETDRQPIPSQNDASDDTPTRSPRNLAAQSQDTPAVPSHLHSTTSIQRDAELTSSVQVPAQVPAERAASPASILGQKKSSPEPTTPARREAQPSVSAKPSPKPDSPHKRKADGESTHASPAASSRVKRAKLEKAKAVDKPDIDGPSTAVGQAASERTVSYEDVYGAPGKPALYKHVIVQFPQKTGDFYILRCDEHGVHFGEHPLRGAAKHLASAQHGNMNKEHRTAIRTLGHRVLDCTSELADQNNEQVVKAFKNGYKAFNANNLSQTKRAELGYAPLDTPNSQKAALHRKQMARITDPLPCRFYVTSGGDLKCPVLVLPWGDISAAGLMGTLADTGIFREATDDGKPLGPKLPKCYVYREARGRVVGIMGWAKGYENGGPLERKREFPVLCAESSDCRMWSVGWVKAAHLSALDFDDPSSQDISFVREARDYYLTRVQRQHGAYGTPTPRQPARPTNTATEDVEMKDAGDVQNDFDGDSDRDSISKAMSDSDNGAERADADSRRTSFSNRDEPQESAGAKSTTGPVPSAQLIAAQALNLQGPARGGSASRSARASLEPPSRAGSVSSTGGGHRRVFKIHAHSSNRHSTNPVHASPSMVLPERPVDGTLPPHSAPSQPQGDNILQDFPGPTAGPSRLDSQSPKPAGARRPLPSGPMRSGSPSRSALLSAVNAKLTQPLRDNRAGSAPVQLAPRTDPVAEEIRLSGSASAAPGPSRQATPQPAPQPAAAPPKPSSQVSPQPAVAPAPKLAPAPAPAPEPIQRREQLPPPIQLPPPPTTLPAILHLNTTPLATPTASAGNTRANSPVPTHTKTSTPTTASFPKPETPTLTPTLSQQPSGFLPTMDVFDLAGFMDGSTELFRSAAPGQYLRLIDDHQTGVFTTPSDAPLSLRIDPRRIKTAERAAAQGGAVCVVTIVYHSNGGEPGWTQTLVLEKARSTARGMENGMVHARRLCRRLQTWNAAIVCPSPGYSLDSVQWRFNSQTPTPTSAAVPVPVASTVGQGLK</sequence>
<gene>
    <name evidence="2" type="ORF">C8A01DRAFT_48843</name>
</gene>
<feature type="compositionally biased region" description="Pro residues" evidence="1">
    <location>
        <begin position="927"/>
        <end position="943"/>
    </location>
</feature>